<dbReference type="EMBL" id="RHLK01000002">
    <property type="protein sequence ID" value="MVO98455.1"/>
    <property type="molecule type" value="Genomic_DNA"/>
</dbReference>
<sequence>MLQEHDIRRCPLMTWIEMSAAGAVIAFSLLVWQTIVTLQAFRQSLERIESAVLQTRLQLEETAEHAAELLASARELTEAAADRVRTVQEAFSAVDKVSRTLDEGADAIGKASALLVDSVLQVQQAVHTRQNRIADAAEWGAAGIGLWKRWQSSRSKEDVAGSEAE</sequence>
<organism evidence="2 3">
    <name type="scientific">Paenibacillus lutrae</name>
    <dbReference type="NCBI Taxonomy" id="2078573"/>
    <lineage>
        <taxon>Bacteria</taxon>
        <taxon>Bacillati</taxon>
        <taxon>Bacillota</taxon>
        <taxon>Bacilli</taxon>
        <taxon>Bacillales</taxon>
        <taxon>Paenibacillaceae</taxon>
        <taxon>Paenibacillus</taxon>
    </lineage>
</organism>
<accession>A0A7X3FEY2</accession>
<reference evidence="2 3" key="1">
    <citation type="journal article" date="2019" name="Microorganisms">
        <title>Paenibacillus lutrae sp. nov., A Chitinolytic Species Isolated from A River Otter in Castril Natural Park, Granada, Spain.</title>
        <authorList>
            <person name="Rodriguez M."/>
            <person name="Reina J.C."/>
            <person name="Bejar V."/>
            <person name="Llamas I."/>
        </authorList>
    </citation>
    <scope>NUCLEOTIDE SEQUENCE [LARGE SCALE GENOMIC DNA]</scope>
    <source>
        <strain evidence="2 3">N10</strain>
    </source>
</reference>
<keyword evidence="1" id="KW-1133">Transmembrane helix</keyword>
<keyword evidence="3" id="KW-1185">Reference proteome</keyword>
<keyword evidence="1" id="KW-0472">Membrane</keyword>
<keyword evidence="1" id="KW-0812">Transmembrane</keyword>
<dbReference type="AlphaFoldDB" id="A0A7X3FEY2"/>
<evidence type="ECO:0000256" key="1">
    <source>
        <dbReference type="SAM" id="Phobius"/>
    </source>
</evidence>
<comment type="caution">
    <text evidence="2">The sequence shown here is derived from an EMBL/GenBank/DDBJ whole genome shotgun (WGS) entry which is preliminary data.</text>
</comment>
<evidence type="ECO:0000313" key="3">
    <source>
        <dbReference type="Proteomes" id="UP000490800"/>
    </source>
</evidence>
<feature type="transmembrane region" description="Helical" evidence="1">
    <location>
        <begin position="12"/>
        <end position="32"/>
    </location>
</feature>
<dbReference type="PANTHER" id="PTHR40070">
    <property type="entry name" value="UPF0478 PROTEIN YTXG"/>
    <property type="match status" value="1"/>
</dbReference>
<protein>
    <submittedName>
        <fullName evidence="2">DUF948 domain-containing protein</fullName>
    </submittedName>
</protein>
<dbReference type="Gene3D" id="1.10.287.950">
    <property type="entry name" value="Methyl-accepting chemotaxis protein"/>
    <property type="match status" value="1"/>
</dbReference>
<name>A0A7X3FEY2_9BACL</name>
<gene>
    <name evidence="2" type="ORF">EDM21_02725</name>
</gene>
<evidence type="ECO:0000313" key="2">
    <source>
        <dbReference type="EMBL" id="MVO98455.1"/>
    </source>
</evidence>
<proteinExistence type="predicted"/>
<dbReference type="PANTHER" id="PTHR40070:SF1">
    <property type="entry name" value="UPF0478 PROTEIN YTXG"/>
    <property type="match status" value="1"/>
</dbReference>
<dbReference type="Proteomes" id="UP000490800">
    <property type="component" value="Unassembled WGS sequence"/>
</dbReference>